<reference evidence="3 4" key="1">
    <citation type="submission" date="2022-05" db="EMBL/GenBank/DDBJ databases">
        <authorList>
            <consortium name="Genoscope - CEA"/>
            <person name="William W."/>
        </authorList>
    </citation>
    <scope>NUCLEOTIDE SEQUENCE [LARGE SCALE GENOMIC DNA]</scope>
</reference>
<evidence type="ECO:0000256" key="2">
    <source>
        <dbReference type="SAM" id="Phobius"/>
    </source>
</evidence>
<dbReference type="PANTHER" id="PTHR13281:SF0">
    <property type="entry name" value="TRANSMEMBRANE PROTEIN 70, MITOCHONDRIAL"/>
    <property type="match status" value="1"/>
</dbReference>
<name>A0ABN8MK42_9CNID</name>
<comment type="similarity">
    <text evidence="1">Belongs to the TMEM70 family.</text>
</comment>
<keyword evidence="4" id="KW-1185">Reference proteome</keyword>
<sequence>MLRILAAECVVYKAFNQRILYSAQRISHRSIFKASQDILFQNSPLLWPLNFGNRCTYHTEMSDHSKRWKTVYEGPIAKSVKFVKMLSLTTAATMFIVAPLTIFFGKQAAPLPLKVCLVIFLCSLGSGSTALLHWVSKPYVRKMEFNPQEKRFAVETLSLFAARKRAEFSVDDITVYPDNRAFSTFEAHGVKYFIHTELVEAQQILHFIEEWKAGYKTSLESNFQKP</sequence>
<comment type="caution">
    <text evidence="3">The sequence shown here is derived from an EMBL/GenBank/DDBJ whole genome shotgun (WGS) entry which is preliminary data.</text>
</comment>
<dbReference type="InterPro" id="IPR045325">
    <property type="entry name" value="TMEM70/TMEM186/TMEM223"/>
</dbReference>
<dbReference type="EMBL" id="CALNXI010000509">
    <property type="protein sequence ID" value="CAH3028406.1"/>
    <property type="molecule type" value="Genomic_DNA"/>
</dbReference>
<accession>A0ABN8MK42</accession>
<keyword evidence="2" id="KW-0472">Membrane</keyword>
<evidence type="ECO:0000256" key="1">
    <source>
        <dbReference type="ARBA" id="ARBA00005280"/>
    </source>
</evidence>
<dbReference type="Pfam" id="PF06979">
    <property type="entry name" value="TMEM70"/>
    <property type="match status" value="1"/>
</dbReference>
<keyword evidence="2" id="KW-0812">Transmembrane</keyword>
<proteinExistence type="inferred from homology"/>
<evidence type="ECO:0008006" key="5">
    <source>
        <dbReference type="Google" id="ProtNLM"/>
    </source>
</evidence>
<organism evidence="3 4">
    <name type="scientific">Porites evermanni</name>
    <dbReference type="NCBI Taxonomy" id="104178"/>
    <lineage>
        <taxon>Eukaryota</taxon>
        <taxon>Metazoa</taxon>
        <taxon>Cnidaria</taxon>
        <taxon>Anthozoa</taxon>
        <taxon>Hexacorallia</taxon>
        <taxon>Scleractinia</taxon>
        <taxon>Fungiina</taxon>
        <taxon>Poritidae</taxon>
        <taxon>Porites</taxon>
    </lineage>
</organism>
<protein>
    <recommendedName>
        <fullName evidence="5">Transmembrane protein 70</fullName>
    </recommendedName>
</protein>
<dbReference type="PANTHER" id="PTHR13281">
    <property type="entry name" value="TRANSMEMBRANE PROTEIN 70, MITOCHONDRIAL"/>
    <property type="match status" value="1"/>
</dbReference>
<evidence type="ECO:0000313" key="4">
    <source>
        <dbReference type="Proteomes" id="UP001159427"/>
    </source>
</evidence>
<dbReference type="Proteomes" id="UP001159427">
    <property type="component" value="Unassembled WGS sequence"/>
</dbReference>
<gene>
    <name evidence="3" type="ORF">PEVE_00033969</name>
</gene>
<feature type="transmembrane region" description="Helical" evidence="2">
    <location>
        <begin position="111"/>
        <end position="135"/>
    </location>
</feature>
<keyword evidence="2" id="KW-1133">Transmembrane helix</keyword>
<feature type="transmembrane region" description="Helical" evidence="2">
    <location>
        <begin position="85"/>
        <end position="105"/>
    </location>
</feature>
<dbReference type="InterPro" id="IPR009724">
    <property type="entry name" value="TMEM70"/>
</dbReference>
<evidence type="ECO:0000313" key="3">
    <source>
        <dbReference type="EMBL" id="CAH3028406.1"/>
    </source>
</evidence>